<evidence type="ECO:0000313" key="1">
    <source>
        <dbReference type="EMBL" id="KAK1120519.1"/>
    </source>
</evidence>
<dbReference type="Proteomes" id="UP001177670">
    <property type="component" value="Unassembled WGS sequence"/>
</dbReference>
<dbReference type="EMBL" id="JAHYIQ010000031">
    <property type="protein sequence ID" value="KAK1120519.1"/>
    <property type="molecule type" value="Genomic_DNA"/>
</dbReference>
<accession>A0AA40KHQ3</accession>
<protein>
    <submittedName>
        <fullName evidence="1">Uncharacterized protein</fullName>
    </submittedName>
</protein>
<dbReference type="AlphaFoldDB" id="A0AA40KHQ3"/>
<sequence length="270" mass="30908">MYTTEISKIFDEQRDRESSKSCPGTFRIKGSRTLQARPHFLLSLLSLDRSGGKRVVYRNAVEANILRSPQSSEKTKILRNATPARFPVQNWRKSQFEVKVRKSSIARLEFSREKREQKGEGKVNTVNRVLVRTVSLNGFEPRCPSWREGSAPEVNVLERTPRRTSTLLLMSCSFTLDATPLSLRGRMFLLRVTCTPVLPVRMHRAAEEPKGSRADVGEIPFGESLERSRVHKWTIQLTLEGESSFRYPRKFGNCLGIDQGRRGSRRLRDS</sequence>
<comment type="caution">
    <text evidence="1">The sequence shown here is derived from an EMBL/GenBank/DDBJ whole genome shotgun (WGS) entry which is preliminary data.</text>
</comment>
<evidence type="ECO:0000313" key="2">
    <source>
        <dbReference type="Proteomes" id="UP001177670"/>
    </source>
</evidence>
<keyword evidence="2" id="KW-1185">Reference proteome</keyword>
<name>A0AA40KHQ3_9HYME</name>
<proteinExistence type="predicted"/>
<gene>
    <name evidence="1" type="ORF">K0M31_012498</name>
</gene>
<reference evidence="1" key="1">
    <citation type="submission" date="2021-10" db="EMBL/GenBank/DDBJ databases">
        <title>Melipona bicolor Genome sequencing and assembly.</title>
        <authorList>
            <person name="Araujo N.S."/>
            <person name="Arias M.C."/>
        </authorList>
    </citation>
    <scope>NUCLEOTIDE SEQUENCE</scope>
    <source>
        <strain evidence="1">USP_2M_L1-L4_2017</strain>
        <tissue evidence="1">Whole body</tissue>
    </source>
</reference>
<organism evidence="1 2">
    <name type="scientific">Melipona bicolor</name>
    <dbReference type="NCBI Taxonomy" id="60889"/>
    <lineage>
        <taxon>Eukaryota</taxon>
        <taxon>Metazoa</taxon>
        <taxon>Ecdysozoa</taxon>
        <taxon>Arthropoda</taxon>
        <taxon>Hexapoda</taxon>
        <taxon>Insecta</taxon>
        <taxon>Pterygota</taxon>
        <taxon>Neoptera</taxon>
        <taxon>Endopterygota</taxon>
        <taxon>Hymenoptera</taxon>
        <taxon>Apocrita</taxon>
        <taxon>Aculeata</taxon>
        <taxon>Apoidea</taxon>
        <taxon>Anthophila</taxon>
        <taxon>Apidae</taxon>
        <taxon>Melipona</taxon>
    </lineage>
</organism>